<dbReference type="InterPro" id="IPR013249">
    <property type="entry name" value="RNA_pol_sigma70_r4_t2"/>
</dbReference>
<keyword evidence="9" id="KW-1185">Reference proteome</keyword>
<evidence type="ECO:0000256" key="1">
    <source>
        <dbReference type="ARBA" id="ARBA00010641"/>
    </source>
</evidence>
<dbReference type="Proteomes" id="UP000199629">
    <property type="component" value="Unassembled WGS sequence"/>
</dbReference>
<dbReference type="Pfam" id="PF08281">
    <property type="entry name" value="Sigma70_r4_2"/>
    <property type="match status" value="1"/>
</dbReference>
<gene>
    <name evidence="8" type="ORF">GA0070214_105308</name>
</gene>
<evidence type="ECO:0000259" key="7">
    <source>
        <dbReference type="Pfam" id="PF08281"/>
    </source>
</evidence>
<protein>
    <submittedName>
        <fullName evidence="8">RNA polymerase sigma-70 factor, ECF subfamily</fullName>
    </submittedName>
</protein>
<dbReference type="Pfam" id="PF04542">
    <property type="entry name" value="Sigma70_r2"/>
    <property type="match status" value="1"/>
</dbReference>
<dbReference type="GO" id="GO:0003677">
    <property type="term" value="F:DNA binding"/>
    <property type="evidence" value="ECO:0007669"/>
    <property type="project" value="UniProtKB-KW"/>
</dbReference>
<dbReference type="AlphaFoldDB" id="A0A1C4XBC0"/>
<dbReference type="InterPro" id="IPR013325">
    <property type="entry name" value="RNA_pol_sigma_r2"/>
</dbReference>
<dbReference type="InterPro" id="IPR013324">
    <property type="entry name" value="RNA_pol_sigma_r3/r4-like"/>
</dbReference>
<dbReference type="NCBIfam" id="TIGR02937">
    <property type="entry name" value="sigma70-ECF"/>
    <property type="match status" value="1"/>
</dbReference>
<dbReference type="GO" id="GO:0006352">
    <property type="term" value="P:DNA-templated transcription initiation"/>
    <property type="evidence" value="ECO:0007669"/>
    <property type="project" value="InterPro"/>
</dbReference>
<dbReference type="PANTHER" id="PTHR43133">
    <property type="entry name" value="RNA POLYMERASE ECF-TYPE SIGMA FACTO"/>
    <property type="match status" value="1"/>
</dbReference>
<keyword evidence="4" id="KW-0238">DNA-binding</keyword>
<feature type="domain" description="RNA polymerase sigma-70 region 2" evidence="6">
    <location>
        <begin position="28"/>
        <end position="92"/>
    </location>
</feature>
<evidence type="ECO:0000256" key="3">
    <source>
        <dbReference type="ARBA" id="ARBA00023082"/>
    </source>
</evidence>
<evidence type="ECO:0000313" key="9">
    <source>
        <dbReference type="Proteomes" id="UP000199629"/>
    </source>
</evidence>
<evidence type="ECO:0000256" key="4">
    <source>
        <dbReference type="ARBA" id="ARBA00023125"/>
    </source>
</evidence>
<keyword evidence="5" id="KW-0804">Transcription</keyword>
<sequence length="179" mass="19973">MPLPDGTDALARSAARGDPRALDALLVAVRPEVLRQCARLLPHRQDAEEACQDALLALARGITRFEERSSFHTWLYRLTANRARSTYRVLRRRWQLEAGGVPLPDPPDPRRTSVVAGTRIDLLDALDAVPPELAEAVTLRDVLGLSYREIAGLLDLPEGTVKSRLHEARRQVRQRMSDG</sequence>
<evidence type="ECO:0000259" key="6">
    <source>
        <dbReference type="Pfam" id="PF04542"/>
    </source>
</evidence>
<dbReference type="InterPro" id="IPR039425">
    <property type="entry name" value="RNA_pol_sigma-70-like"/>
</dbReference>
<reference evidence="9" key="1">
    <citation type="submission" date="2016-06" db="EMBL/GenBank/DDBJ databases">
        <authorList>
            <person name="Varghese N."/>
            <person name="Submissions Spin"/>
        </authorList>
    </citation>
    <scope>NUCLEOTIDE SEQUENCE [LARGE SCALE GENOMIC DNA]</scope>
    <source>
        <strain evidence="9">DSM 45246</strain>
    </source>
</reference>
<dbReference type="InterPro" id="IPR007627">
    <property type="entry name" value="RNA_pol_sigma70_r2"/>
</dbReference>
<dbReference type="Gene3D" id="1.10.1740.10">
    <property type="match status" value="1"/>
</dbReference>
<name>A0A1C4XBC0_9ACTN</name>
<comment type="similarity">
    <text evidence="1">Belongs to the sigma-70 factor family. ECF subfamily.</text>
</comment>
<dbReference type="SUPFAM" id="SSF88659">
    <property type="entry name" value="Sigma3 and sigma4 domains of RNA polymerase sigma factors"/>
    <property type="match status" value="1"/>
</dbReference>
<dbReference type="SUPFAM" id="SSF88946">
    <property type="entry name" value="Sigma2 domain of RNA polymerase sigma factors"/>
    <property type="match status" value="1"/>
</dbReference>
<evidence type="ECO:0000256" key="2">
    <source>
        <dbReference type="ARBA" id="ARBA00023015"/>
    </source>
</evidence>
<feature type="domain" description="RNA polymerase sigma factor 70 region 4 type 2" evidence="7">
    <location>
        <begin position="121"/>
        <end position="171"/>
    </location>
</feature>
<proteinExistence type="inferred from homology"/>
<evidence type="ECO:0000256" key="5">
    <source>
        <dbReference type="ARBA" id="ARBA00023163"/>
    </source>
</evidence>
<dbReference type="CDD" id="cd06171">
    <property type="entry name" value="Sigma70_r4"/>
    <property type="match status" value="1"/>
</dbReference>
<keyword evidence="2" id="KW-0805">Transcription regulation</keyword>
<dbReference type="RefSeq" id="WP_091263636.1">
    <property type="nucleotide sequence ID" value="NZ_FMCS01000005.1"/>
</dbReference>
<organism evidence="8 9">
    <name type="scientific">Micromonospora chaiyaphumensis</name>
    <dbReference type="NCBI Taxonomy" id="307119"/>
    <lineage>
        <taxon>Bacteria</taxon>
        <taxon>Bacillati</taxon>
        <taxon>Actinomycetota</taxon>
        <taxon>Actinomycetes</taxon>
        <taxon>Micromonosporales</taxon>
        <taxon>Micromonosporaceae</taxon>
        <taxon>Micromonospora</taxon>
    </lineage>
</organism>
<dbReference type="InterPro" id="IPR036388">
    <property type="entry name" value="WH-like_DNA-bd_sf"/>
</dbReference>
<keyword evidence="3" id="KW-0731">Sigma factor</keyword>
<evidence type="ECO:0000313" key="8">
    <source>
        <dbReference type="EMBL" id="SCF05541.1"/>
    </source>
</evidence>
<dbReference type="InterPro" id="IPR014284">
    <property type="entry name" value="RNA_pol_sigma-70_dom"/>
</dbReference>
<accession>A0A1C4XBC0</accession>
<dbReference type="PANTHER" id="PTHR43133:SF8">
    <property type="entry name" value="RNA POLYMERASE SIGMA FACTOR HI_1459-RELATED"/>
    <property type="match status" value="1"/>
</dbReference>
<dbReference type="GO" id="GO:0016987">
    <property type="term" value="F:sigma factor activity"/>
    <property type="evidence" value="ECO:0007669"/>
    <property type="project" value="UniProtKB-KW"/>
</dbReference>
<dbReference type="Gene3D" id="1.10.10.10">
    <property type="entry name" value="Winged helix-like DNA-binding domain superfamily/Winged helix DNA-binding domain"/>
    <property type="match status" value="1"/>
</dbReference>
<dbReference type="EMBL" id="FMCS01000005">
    <property type="protein sequence ID" value="SCF05541.1"/>
    <property type="molecule type" value="Genomic_DNA"/>
</dbReference>